<sequence length="223" mass="25180">MMAVFQSNCTVKCSQQLDRDFNKTYNGKKNSTAHSNQAISQVSSNEYSVEELDTLCKAYMPSSKCIKACPSYEMIKPMMLDMLTMLEYMCVTNNKDLKQQIPCVTKHRKEIRDQCDPKCAKYESAIDEVLEKSKLENVNDKVLKSLQKNFNDSCSYIQCMDKCQTPLITKLCGSATATTVENLFLAMFHSIKSILNSVNMVRDSNTTVSLSLVCNGLPHDPFI</sequence>
<dbReference type="WBParaSite" id="nRc.2.0.1.t06451-RA">
    <property type="protein sequence ID" value="nRc.2.0.1.t06451-RA"/>
    <property type="gene ID" value="nRc.2.0.1.g06451"/>
</dbReference>
<dbReference type="PANTHER" id="PTHR36944:SF2">
    <property type="entry name" value="CPG4 DOMAIN-CONTAINING PROTEIN"/>
    <property type="match status" value="1"/>
</dbReference>
<dbReference type="Pfam" id="PF15481">
    <property type="entry name" value="CPG4"/>
    <property type="match status" value="1"/>
</dbReference>
<feature type="domain" description="Chondroitin proteoglycan 4" evidence="1">
    <location>
        <begin position="42"/>
        <end position="120"/>
    </location>
</feature>
<dbReference type="AlphaFoldDB" id="A0A915HYW3"/>
<dbReference type="OMA" id="QYEPVAM"/>
<evidence type="ECO:0000259" key="1">
    <source>
        <dbReference type="Pfam" id="PF15481"/>
    </source>
</evidence>
<keyword evidence="2" id="KW-1185">Reference proteome</keyword>
<dbReference type="InterPro" id="IPR029153">
    <property type="entry name" value="CPG4"/>
</dbReference>
<accession>A0A915HYW3</accession>
<protein>
    <submittedName>
        <fullName evidence="3">Chondroitin proteoglycan 4 domain-containing protein</fullName>
    </submittedName>
</protein>
<evidence type="ECO:0000313" key="3">
    <source>
        <dbReference type="WBParaSite" id="nRc.2.0.1.t06451-RA"/>
    </source>
</evidence>
<reference evidence="3" key="1">
    <citation type="submission" date="2022-11" db="UniProtKB">
        <authorList>
            <consortium name="WormBaseParasite"/>
        </authorList>
    </citation>
    <scope>IDENTIFICATION</scope>
</reference>
<name>A0A915HYW3_ROMCU</name>
<organism evidence="2 3">
    <name type="scientific">Romanomermis culicivorax</name>
    <name type="common">Nematode worm</name>
    <dbReference type="NCBI Taxonomy" id="13658"/>
    <lineage>
        <taxon>Eukaryota</taxon>
        <taxon>Metazoa</taxon>
        <taxon>Ecdysozoa</taxon>
        <taxon>Nematoda</taxon>
        <taxon>Enoplea</taxon>
        <taxon>Dorylaimia</taxon>
        <taxon>Mermithida</taxon>
        <taxon>Mermithoidea</taxon>
        <taxon>Mermithidae</taxon>
        <taxon>Romanomermis</taxon>
    </lineage>
</organism>
<proteinExistence type="predicted"/>
<evidence type="ECO:0000313" key="2">
    <source>
        <dbReference type="Proteomes" id="UP000887565"/>
    </source>
</evidence>
<dbReference type="PANTHER" id="PTHR36944">
    <property type="entry name" value="PROTEIN CBG02791-RELATED"/>
    <property type="match status" value="1"/>
</dbReference>
<dbReference type="Proteomes" id="UP000887565">
    <property type="component" value="Unplaced"/>
</dbReference>